<organism evidence="1">
    <name type="scientific">marine sediment metagenome</name>
    <dbReference type="NCBI Taxonomy" id="412755"/>
    <lineage>
        <taxon>unclassified sequences</taxon>
        <taxon>metagenomes</taxon>
        <taxon>ecological metagenomes</taxon>
    </lineage>
</organism>
<feature type="non-terminal residue" evidence="1">
    <location>
        <position position="1"/>
    </location>
</feature>
<comment type="caution">
    <text evidence="1">The sequence shown here is derived from an EMBL/GenBank/DDBJ whole genome shotgun (WGS) entry which is preliminary data.</text>
</comment>
<name>X1V1M8_9ZZZZ</name>
<protein>
    <submittedName>
        <fullName evidence="1">Uncharacterized protein</fullName>
    </submittedName>
</protein>
<gene>
    <name evidence="1" type="ORF">S12H4_55886</name>
</gene>
<accession>X1V1M8</accession>
<evidence type="ECO:0000313" key="1">
    <source>
        <dbReference type="EMBL" id="GAJ23594.1"/>
    </source>
</evidence>
<feature type="non-terminal residue" evidence="1">
    <location>
        <position position="219"/>
    </location>
</feature>
<sequence>FIEAAKRKNPAQKIVDLYENKLPLDIKDVFKLARTLILANEIVAPAVAKIAETPITKILVKGKKDVTGGDALEGKLRGIIDKVKLRSHMMGLSFDQTGYNNAFSSIYFAPTRYLVCPECERQYKPKKSEEKKEGRRKVKKYRWRAKDLHWQIKIEKGENNLQTAVFNGECPRKHQVKFRREDKIYHNDRSIRLIRWDPFYMDIDHYRALNRNEYYYRFS</sequence>
<dbReference type="AlphaFoldDB" id="X1V1M8"/>
<proteinExistence type="predicted"/>
<reference evidence="1" key="1">
    <citation type="journal article" date="2014" name="Front. Microbiol.">
        <title>High frequency of phylogenetically diverse reductive dehalogenase-homologous genes in deep subseafloor sedimentary metagenomes.</title>
        <authorList>
            <person name="Kawai M."/>
            <person name="Futagami T."/>
            <person name="Toyoda A."/>
            <person name="Takaki Y."/>
            <person name="Nishi S."/>
            <person name="Hori S."/>
            <person name="Arai W."/>
            <person name="Tsubouchi T."/>
            <person name="Morono Y."/>
            <person name="Uchiyama I."/>
            <person name="Ito T."/>
            <person name="Fujiyama A."/>
            <person name="Inagaki F."/>
            <person name="Takami H."/>
        </authorList>
    </citation>
    <scope>NUCLEOTIDE SEQUENCE</scope>
    <source>
        <strain evidence="1">Expedition CK06-06</strain>
    </source>
</reference>
<dbReference type="EMBL" id="BARW01035902">
    <property type="protein sequence ID" value="GAJ23594.1"/>
    <property type="molecule type" value="Genomic_DNA"/>
</dbReference>